<dbReference type="GO" id="GO:0032469">
    <property type="term" value="P:endoplasmic reticulum calcium ion homeostasis"/>
    <property type="evidence" value="ECO:0007669"/>
    <property type="project" value="EnsemblFungi"/>
</dbReference>
<accession>A0A1G4IU64</accession>
<keyword evidence="1" id="KW-0812">Transmembrane</keyword>
<keyword evidence="1" id="KW-0472">Membrane</keyword>
<dbReference type="GO" id="GO:0006676">
    <property type="term" value="P:mannosyl diphosphorylinositol ceramide metabolic process"/>
    <property type="evidence" value="ECO:0007669"/>
    <property type="project" value="EnsemblFungi"/>
</dbReference>
<feature type="transmembrane region" description="Helical" evidence="1">
    <location>
        <begin position="256"/>
        <end position="280"/>
    </location>
</feature>
<evidence type="ECO:0000313" key="2">
    <source>
        <dbReference type="EMBL" id="SCU80569.1"/>
    </source>
</evidence>
<dbReference type="Proteomes" id="UP000190274">
    <property type="component" value="Chromosome B"/>
</dbReference>
<sequence length="380" mass="41368">MLAELWLCAVIGYVAQTIGISRLFGRSSSGGSTDVMLILGAQLSSWIVVGPLSQLFCRLKYGCKSRSGWWKAAFFPQPPRFSDTVRDLCLPVATTPTAKGNPKVLLSQLVRALFLAIMLCSAQYTYLVALGLSPALDVAIIHNLSMFEIVSLLLGITGMASRRNMLRNFALIIIVLVGILTISYTKASCDLLSGKLALNTKTGELDDPFLFDRLKSALTCGLGALAVGPVFVMWSKWTSATQSCTEDTSSSKLGQAVKVCTLSYEISVIGVINLLILAPIMTYHRQELPLTVPSVSETLYIFLFVFAGHLVMVASLVHLSFQVSPRFTSTCFLGSIVFTALADWVTQTNEITITRWEVIGYITLSVSGLILGRQYLSHAK</sequence>
<feature type="transmembrane region" description="Helical" evidence="1">
    <location>
        <begin position="300"/>
        <end position="320"/>
    </location>
</feature>
<dbReference type="GO" id="GO:0005789">
    <property type="term" value="C:endoplasmic reticulum membrane"/>
    <property type="evidence" value="ECO:0007669"/>
    <property type="project" value="EnsemblFungi"/>
</dbReference>
<feature type="transmembrane region" description="Helical" evidence="1">
    <location>
        <begin position="109"/>
        <end position="132"/>
    </location>
</feature>
<feature type="transmembrane region" description="Helical" evidence="1">
    <location>
        <begin position="5"/>
        <end position="24"/>
    </location>
</feature>
<evidence type="ECO:0000313" key="3">
    <source>
        <dbReference type="Proteomes" id="UP000190274"/>
    </source>
</evidence>
<dbReference type="GO" id="GO:0031501">
    <property type="term" value="C:mannosyltransferase complex"/>
    <property type="evidence" value="ECO:0007669"/>
    <property type="project" value="EnsemblFungi"/>
</dbReference>
<dbReference type="GO" id="GO:0005794">
    <property type="term" value="C:Golgi apparatus"/>
    <property type="evidence" value="ECO:0007669"/>
    <property type="project" value="EnsemblFungi"/>
</dbReference>
<organism evidence="2 3">
    <name type="scientific">Lachancea dasiensis</name>
    <dbReference type="NCBI Taxonomy" id="1072105"/>
    <lineage>
        <taxon>Eukaryota</taxon>
        <taxon>Fungi</taxon>
        <taxon>Dikarya</taxon>
        <taxon>Ascomycota</taxon>
        <taxon>Saccharomycotina</taxon>
        <taxon>Saccharomycetes</taxon>
        <taxon>Saccharomycetales</taxon>
        <taxon>Saccharomycetaceae</taxon>
        <taxon>Lachancea</taxon>
    </lineage>
</organism>
<evidence type="ECO:0000256" key="1">
    <source>
        <dbReference type="SAM" id="Phobius"/>
    </source>
</evidence>
<dbReference type="EMBL" id="LT598456">
    <property type="protein sequence ID" value="SCU80569.1"/>
    <property type="molecule type" value="Genomic_DNA"/>
</dbReference>
<dbReference type="Pfam" id="PF16965">
    <property type="entry name" value="CSG2"/>
    <property type="match status" value="1"/>
</dbReference>
<feature type="transmembrane region" description="Helical" evidence="1">
    <location>
        <begin position="138"/>
        <end position="156"/>
    </location>
</feature>
<feature type="transmembrane region" description="Helical" evidence="1">
    <location>
        <begin position="216"/>
        <end position="235"/>
    </location>
</feature>
<dbReference type="GO" id="GO:0030234">
    <property type="term" value="F:enzyme regulator activity"/>
    <property type="evidence" value="ECO:0007669"/>
    <property type="project" value="EnsemblFungi"/>
</dbReference>
<dbReference type="STRING" id="1266660.A0A1G4IU64"/>
<dbReference type="OrthoDB" id="4069151at2759"/>
<reference evidence="3" key="1">
    <citation type="submission" date="2016-03" db="EMBL/GenBank/DDBJ databases">
        <authorList>
            <person name="Devillers H."/>
        </authorList>
    </citation>
    <scope>NUCLEOTIDE SEQUENCE [LARGE SCALE GENOMIC DNA]</scope>
</reference>
<dbReference type="GO" id="GO:0015278">
    <property type="term" value="F:intracellularly gated calcium channel activity"/>
    <property type="evidence" value="ECO:0007669"/>
    <property type="project" value="EnsemblFungi"/>
</dbReference>
<protein>
    <submittedName>
        <fullName evidence="2">LADA_0B08328g1_1</fullName>
    </submittedName>
</protein>
<feature type="transmembrane region" description="Helical" evidence="1">
    <location>
        <begin position="168"/>
        <end position="185"/>
    </location>
</feature>
<dbReference type="GO" id="GO:1903514">
    <property type="term" value="P:release of sequestered calcium ion into cytosol by endoplasmic reticulum"/>
    <property type="evidence" value="ECO:0007669"/>
    <property type="project" value="EnsemblFungi"/>
</dbReference>
<dbReference type="GO" id="GO:0006688">
    <property type="term" value="P:glycosphingolipid biosynthetic process"/>
    <property type="evidence" value="ECO:0007669"/>
    <property type="project" value="EnsemblFungi"/>
</dbReference>
<keyword evidence="3" id="KW-1185">Reference proteome</keyword>
<proteinExistence type="predicted"/>
<dbReference type="InterPro" id="IPR031581">
    <property type="entry name" value="Csg2"/>
</dbReference>
<keyword evidence="1" id="KW-1133">Transmembrane helix</keyword>
<feature type="transmembrane region" description="Helical" evidence="1">
    <location>
        <begin position="36"/>
        <end position="57"/>
    </location>
</feature>
<dbReference type="AlphaFoldDB" id="A0A1G4IU64"/>
<name>A0A1G4IU64_9SACH</name>
<gene>
    <name evidence="2" type="ORF">LADA_0B08328G</name>
</gene>